<evidence type="ECO:0000313" key="3">
    <source>
        <dbReference type="EMBL" id="KAA8635753.1"/>
    </source>
</evidence>
<evidence type="ECO:0000256" key="1">
    <source>
        <dbReference type="SAM" id="MobiDB-lite"/>
    </source>
</evidence>
<feature type="compositionally biased region" description="Basic and acidic residues" evidence="1">
    <location>
        <begin position="155"/>
        <end position="223"/>
    </location>
</feature>
<gene>
    <name evidence="3" type="ORF">SMACR_04335</name>
</gene>
<dbReference type="Pfam" id="PF01585">
    <property type="entry name" value="G-patch"/>
    <property type="match status" value="1"/>
</dbReference>
<dbReference type="Proteomes" id="UP000433876">
    <property type="component" value="Unassembled WGS sequence"/>
</dbReference>
<organism evidence="3 4">
    <name type="scientific">Sordaria macrospora</name>
    <dbReference type="NCBI Taxonomy" id="5147"/>
    <lineage>
        <taxon>Eukaryota</taxon>
        <taxon>Fungi</taxon>
        <taxon>Dikarya</taxon>
        <taxon>Ascomycota</taxon>
        <taxon>Pezizomycotina</taxon>
        <taxon>Sordariomycetes</taxon>
        <taxon>Sordariomycetidae</taxon>
        <taxon>Sordariales</taxon>
        <taxon>Sordariaceae</taxon>
        <taxon>Sordaria</taxon>
    </lineage>
</organism>
<name>A0A8S9A0K3_SORMA</name>
<dbReference type="InterPro" id="IPR025239">
    <property type="entry name" value="DUF4187"/>
</dbReference>
<feature type="compositionally biased region" description="Polar residues" evidence="1">
    <location>
        <begin position="1"/>
        <end position="12"/>
    </location>
</feature>
<feature type="compositionally biased region" description="Basic and acidic residues" evidence="1">
    <location>
        <begin position="62"/>
        <end position="88"/>
    </location>
</feature>
<dbReference type="Pfam" id="PF13821">
    <property type="entry name" value="DUF4187"/>
    <property type="match status" value="1"/>
</dbReference>
<sequence length="418" mass="46196">MSSTTKDPSTNGAAAAAAADSDSEDDYMKMTFTDEPTFTTASSSKSKSGKPIETSLQRRLRLQREGEIRGRVKSKAELAAEEEARREAALSTSLFDKLVAPSPKAAPSSSSASASASPAPAAAAPVIGVTAKSKGLAMMAKMGFVPGTALGAKSTDSEARTEPIKISIKDGREGIGLESERKRKMREAAEAAGEMAKKAKVDEEGYRERVRREREEARLERQVHAAQKVAEGMDEDYGDEVGGEEGGIQKIEERDDDDREDGSENGSDSREKKRRKKKTGASSSRPLRAIPVVYRGLVRSREEAERERRMPYDLEQSSMLSSTRLPTYVDDELDMDDKHALGKDIGAVHKPWNTYVMAEDLDEEDPELDEFNALSPDERLRRLVLYMRDKHHYCFWCKAKYEDAEMDGCPGLTEEDHD</sequence>
<dbReference type="GO" id="GO:0003676">
    <property type="term" value="F:nucleic acid binding"/>
    <property type="evidence" value="ECO:0007669"/>
    <property type="project" value="InterPro"/>
</dbReference>
<feature type="compositionally biased region" description="Low complexity" evidence="1">
    <location>
        <begin position="100"/>
        <end position="123"/>
    </location>
</feature>
<protein>
    <recommendedName>
        <fullName evidence="2">G-patch domain-containing protein</fullName>
    </recommendedName>
</protein>
<evidence type="ECO:0000313" key="4">
    <source>
        <dbReference type="Proteomes" id="UP000433876"/>
    </source>
</evidence>
<feature type="region of interest" description="Disordered" evidence="1">
    <location>
        <begin position="149"/>
        <end position="286"/>
    </location>
</feature>
<reference evidence="3 4" key="1">
    <citation type="submission" date="2017-07" db="EMBL/GenBank/DDBJ databases">
        <title>Genome sequence of the Sordaria macrospora wild type strain R19027.</title>
        <authorList>
            <person name="Nowrousian M."/>
            <person name="Teichert I."/>
            <person name="Kueck U."/>
        </authorList>
    </citation>
    <scope>NUCLEOTIDE SEQUENCE [LARGE SCALE GENOMIC DNA]</scope>
    <source>
        <strain evidence="3 4">R19027</strain>
        <tissue evidence="3">Mycelium</tissue>
    </source>
</reference>
<feature type="region of interest" description="Disordered" evidence="1">
    <location>
        <begin position="1"/>
        <end position="123"/>
    </location>
</feature>
<dbReference type="PROSITE" id="PS50174">
    <property type="entry name" value="G_PATCH"/>
    <property type="match status" value="1"/>
</dbReference>
<dbReference type="VEuPathDB" id="FungiDB:SMAC_04335"/>
<dbReference type="AlphaFoldDB" id="A0A8S9A0K3"/>
<comment type="caution">
    <text evidence="3">The sequence shown here is derived from an EMBL/GenBank/DDBJ whole genome shotgun (WGS) entry which is preliminary data.</text>
</comment>
<dbReference type="OMA" id="DYMNMVI"/>
<dbReference type="EMBL" id="NMPR01000009">
    <property type="protein sequence ID" value="KAA8635753.1"/>
    <property type="molecule type" value="Genomic_DNA"/>
</dbReference>
<dbReference type="PANTHER" id="PTHR21032">
    <property type="entry name" value="G PATCH DOMAIN-CONTAINING PROTEIN 11"/>
    <property type="match status" value="1"/>
</dbReference>
<evidence type="ECO:0000259" key="2">
    <source>
        <dbReference type="PROSITE" id="PS50174"/>
    </source>
</evidence>
<dbReference type="InterPro" id="IPR000467">
    <property type="entry name" value="G_patch_dom"/>
</dbReference>
<dbReference type="InterPro" id="IPR039249">
    <property type="entry name" value="GPATCH11"/>
</dbReference>
<dbReference type="SMART" id="SM01173">
    <property type="entry name" value="DUF4187"/>
    <property type="match status" value="1"/>
</dbReference>
<feature type="domain" description="G-patch" evidence="2">
    <location>
        <begin position="131"/>
        <end position="180"/>
    </location>
</feature>
<dbReference type="GO" id="GO:0000776">
    <property type="term" value="C:kinetochore"/>
    <property type="evidence" value="ECO:0007669"/>
    <property type="project" value="TreeGrafter"/>
</dbReference>
<dbReference type="PANTHER" id="PTHR21032:SF0">
    <property type="entry name" value="G PATCH DOMAIN-CONTAINING PROTEIN 11"/>
    <property type="match status" value="1"/>
</dbReference>
<accession>A0A8S9A0K3</accession>
<feature type="compositionally biased region" description="Acidic residues" evidence="1">
    <location>
        <begin position="232"/>
        <end position="243"/>
    </location>
</feature>
<feature type="compositionally biased region" description="Acidic residues" evidence="1">
    <location>
        <begin position="254"/>
        <end position="263"/>
    </location>
</feature>
<dbReference type="SMART" id="SM00443">
    <property type="entry name" value="G_patch"/>
    <property type="match status" value="1"/>
</dbReference>
<proteinExistence type="predicted"/>